<dbReference type="AlphaFoldDB" id="A0A6P8G0P4"/>
<dbReference type="OrthoDB" id="8727472at2759"/>
<evidence type="ECO:0000256" key="1">
    <source>
        <dbReference type="SAM" id="MobiDB-lite"/>
    </source>
</evidence>
<feature type="region of interest" description="Disordered" evidence="1">
    <location>
        <begin position="360"/>
        <end position="404"/>
    </location>
</feature>
<protein>
    <submittedName>
        <fullName evidence="3">Uncharacterized protein si:dkey-106l3.7</fullName>
    </submittedName>
</protein>
<feature type="compositionally biased region" description="Low complexity" evidence="1">
    <location>
        <begin position="181"/>
        <end position="190"/>
    </location>
</feature>
<feature type="compositionally biased region" description="Low complexity" evidence="1">
    <location>
        <begin position="126"/>
        <end position="148"/>
    </location>
</feature>
<feature type="compositionally biased region" description="Polar residues" evidence="1">
    <location>
        <begin position="201"/>
        <end position="214"/>
    </location>
</feature>
<feature type="compositionally biased region" description="Basic residues" evidence="1">
    <location>
        <begin position="365"/>
        <end position="375"/>
    </location>
</feature>
<name>A0A6P8G0P4_CLUHA</name>
<accession>A0A6P8G0P4</accession>
<dbReference type="GeneID" id="116222838"/>
<feature type="compositionally biased region" description="Basic residues" evidence="1">
    <location>
        <begin position="485"/>
        <end position="495"/>
    </location>
</feature>
<keyword evidence="2" id="KW-1185">Reference proteome</keyword>
<gene>
    <name evidence="3" type="primary">si:dkey-106l3.7</name>
</gene>
<reference evidence="3" key="1">
    <citation type="submission" date="2025-08" db="UniProtKB">
        <authorList>
            <consortium name="RefSeq"/>
        </authorList>
    </citation>
    <scope>IDENTIFICATION</scope>
</reference>
<dbReference type="RefSeq" id="XP_031433598.1">
    <property type="nucleotide sequence ID" value="XM_031577738.2"/>
</dbReference>
<evidence type="ECO:0000313" key="2">
    <source>
        <dbReference type="Proteomes" id="UP000515152"/>
    </source>
</evidence>
<feature type="compositionally biased region" description="Polar residues" evidence="1">
    <location>
        <begin position="231"/>
        <end position="241"/>
    </location>
</feature>
<dbReference type="Proteomes" id="UP000515152">
    <property type="component" value="Chromosome 12"/>
</dbReference>
<proteinExistence type="predicted"/>
<organism evidence="2 3">
    <name type="scientific">Clupea harengus</name>
    <name type="common">Atlantic herring</name>
    <dbReference type="NCBI Taxonomy" id="7950"/>
    <lineage>
        <taxon>Eukaryota</taxon>
        <taxon>Metazoa</taxon>
        <taxon>Chordata</taxon>
        <taxon>Craniata</taxon>
        <taxon>Vertebrata</taxon>
        <taxon>Euteleostomi</taxon>
        <taxon>Actinopterygii</taxon>
        <taxon>Neopterygii</taxon>
        <taxon>Teleostei</taxon>
        <taxon>Clupei</taxon>
        <taxon>Clupeiformes</taxon>
        <taxon>Clupeoidei</taxon>
        <taxon>Clupeidae</taxon>
        <taxon>Clupea</taxon>
    </lineage>
</organism>
<feature type="compositionally biased region" description="Basic and acidic residues" evidence="1">
    <location>
        <begin position="382"/>
        <end position="396"/>
    </location>
</feature>
<sequence length="495" mass="53964">MNLYRSFGSLLETWVTEGYPILDSQGQPSGGVEVEELVEVVSGGQVDAFRSSSRDSLRFSGATARSESEDSGVELVSPGSPWASQQHVMAVAPQASGAGESEGRGEKVVSSGGGHLPTCPSSPALSIRSCPSSPSSSSSSSCQSIGSSLLPLPTGAPTSGARVEQALRRMDPVRCQVPRHSSSTSSWLSSRGDPDTLPWKHSSTANLSACSATGPQDCRSQKSRSFEQGEELTSPSFLPQTTGVQAAEKRLQIDPNSRPITQLINRLETQHTNLSSTPPTSRLQAQAPGENGWVEPSPGFLYLEQVCLMLERFAQLQMHSRGLQMEREHLRNQQNHSITNRIQHSPQPSTVRQCSNFHTNEAVSRKHNKKTKKKHEATISSDGHDNLGELRQRSRSDAGMLTPYRHQRRLSKSIGNLLEEDEEETVALRTAESQEPSEREKKAAGKGLKIASLRRNEARPEYSTARSETLPRLGKKSSLRGLGKFFKKRSKTTST</sequence>
<feature type="region of interest" description="Disordered" evidence="1">
    <location>
        <begin position="429"/>
        <end position="495"/>
    </location>
</feature>
<dbReference type="KEGG" id="char:116222838"/>
<feature type="region of interest" description="Disordered" evidence="1">
    <location>
        <begin position="60"/>
        <end position="241"/>
    </location>
</feature>
<evidence type="ECO:0000313" key="3">
    <source>
        <dbReference type="RefSeq" id="XP_031433598.1"/>
    </source>
</evidence>